<comment type="caution">
    <text evidence="2">The sequence shown here is derived from an EMBL/GenBank/DDBJ whole genome shotgun (WGS) entry which is preliminary data.</text>
</comment>
<dbReference type="RefSeq" id="WP_099307388.1">
    <property type="nucleotide sequence ID" value="NZ_PDVP01000010.1"/>
</dbReference>
<dbReference type="OrthoDB" id="9816559at2"/>
<proteinExistence type="predicted"/>
<dbReference type="SUPFAM" id="SSF81901">
    <property type="entry name" value="HCP-like"/>
    <property type="match status" value="1"/>
</dbReference>
<feature type="signal peptide" evidence="1">
    <location>
        <begin position="1"/>
        <end position="19"/>
    </location>
</feature>
<dbReference type="InterPro" id="IPR011990">
    <property type="entry name" value="TPR-like_helical_dom_sf"/>
</dbReference>
<dbReference type="InterPro" id="IPR006597">
    <property type="entry name" value="Sel1-like"/>
</dbReference>
<evidence type="ECO:0008006" key="4">
    <source>
        <dbReference type="Google" id="ProtNLM"/>
    </source>
</evidence>
<evidence type="ECO:0000313" key="2">
    <source>
        <dbReference type="EMBL" id="PHP66123.1"/>
    </source>
</evidence>
<reference evidence="2 3" key="1">
    <citation type="submission" date="2017-10" db="EMBL/GenBank/DDBJ databases">
        <title>Sedimentibacterium mangrovi gen. nov., sp. nov., a novel member of family Phyllobacteriacea isolated from mangrove sediment.</title>
        <authorList>
            <person name="Liao H."/>
            <person name="Tian Y."/>
        </authorList>
    </citation>
    <scope>NUCLEOTIDE SEQUENCE [LARGE SCALE GENOMIC DNA]</scope>
    <source>
        <strain evidence="2 3">X9-2-2</strain>
    </source>
</reference>
<sequence>MKRTLALLLMIGTAVPALAAGDTAEKVLPSLADRVAKEAGESTDIDPERFGQHPADKAFGAFQRGLYITALNLAKPLAEKGDPAAQTLVAEILSRGLGVPSNPAEAAKWYIKAAKNGNPEAKFQYALLLTDGKYVAKDTDEAFRLMGEAAAAGNALARFNYAQMIVDRKPGPTGLAEAAEWYDRAARQGLPDAQYAMAMILAEGNAGRERDEKTARKWLELAARGGYDSAMLDLAVWLVDGRGGARDFDTGFRWMRMAALEGNVAAQNGLAKLYRMGLGTEGNPIEAAAWYILARRAGLDDPEMNVFLDGLTKDQMKKAIERANRLR</sequence>
<feature type="chain" id="PRO_5013692917" description="Sel1 repeat family protein" evidence="1">
    <location>
        <begin position="20"/>
        <end position="327"/>
    </location>
</feature>
<organism evidence="2 3">
    <name type="scientific">Zhengella mangrovi</name>
    <dbReference type="NCBI Taxonomy" id="1982044"/>
    <lineage>
        <taxon>Bacteria</taxon>
        <taxon>Pseudomonadati</taxon>
        <taxon>Pseudomonadota</taxon>
        <taxon>Alphaproteobacteria</taxon>
        <taxon>Hyphomicrobiales</taxon>
        <taxon>Notoacmeibacteraceae</taxon>
        <taxon>Zhengella</taxon>
    </lineage>
</organism>
<dbReference type="AlphaFoldDB" id="A0A2G1QKR9"/>
<dbReference type="PANTHER" id="PTHR11102:SF160">
    <property type="entry name" value="ERAD-ASSOCIATED E3 UBIQUITIN-PROTEIN LIGASE COMPONENT HRD3"/>
    <property type="match status" value="1"/>
</dbReference>
<dbReference type="EMBL" id="PDVP01000010">
    <property type="protein sequence ID" value="PHP66123.1"/>
    <property type="molecule type" value="Genomic_DNA"/>
</dbReference>
<dbReference type="SMART" id="SM00671">
    <property type="entry name" value="SEL1"/>
    <property type="match status" value="6"/>
</dbReference>
<keyword evidence="3" id="KW-1185">Reference proteome</keyword>
<dbReference type="PANTHER" id="PTHR11102">
    <property type="entry name" value="SEL-1-LIKE PROTEIN"/>
    <property type="match status" value="1"/>
</dbReference>
<keyword evidence="1" id="KW-0732">Signal</keyword>
<accession>A0A2G1QKR9</accession>
<gene>
    <name evidence="2" type="ORF">CSC94_16125</name>
</gene>
<dbReference type="Gene3D" id="1.25.40.10">
    <property type="entry name" value="Tetratricopeptide repeat domain"/>
    <property type="match status" value="2"/>
</dbReference>
<name>A0A2G1QKR9_9HYPH</name>
<protein>
    <recommendedName>
        <fullName evidence="4">Sel1 repeat family protein</fullName>
    </recommendedName>
</protein>
<dbReference type="Proteomes" id="UP000221168">
    <property type="component" value="Unassembled WGS sequence"/>
</dbReference>
<dbReference type="Pfam" id="PF08238">
    <property type="entry name" value="Sel1"/>
    <property type="match status" value="6"/>
</dbReference>
<evidence type="ECO:0000313" key="3">
    <source>
        <dbReference type="Proteomes" id="UP000221168"/>
    </source>
</evidence>
<dbReference type="InterPro" id="IPR050767">
    <property type="entry name" value="Sel1_AlgK"/>
</dbReference>
<evidence type="ECO:0000256" key="1">
    <source>
        <dbReference type="SAM" id="SignalP"/>
    </source>
</evidence>